<feature type="binding site" evidence="1">
    <location>
        <position position="64"/>
    </location>
    <ligand>
        <name>Zn(2+)</name>
        <dbReference type="ChEBI" id="CHEBI:29105"/>
    </ligand>
</feature>
<dbReference type="Pfam" id="PF03637">
    <property type="entry name" value="Mob1_phocein"/>
    <property type="match status" value="1"/>
</dbReference>
<proteinExistence type="predicted"/>
<dbReference type="Gene3D" id="1.20.140.30">
    <property type="entry name" value="MOB kinase activator"/>
    <property type="match status" value="1"/>
</dbReference>
<evidence type="ECO:0000256" key="2">
    <source>
        <dbReference type="SAM" id="MobiDB-lite"/>
    </source>
</evidence>
<reference evidence="3" key="1">
    <citation type="submission" date="2023-09" db="UniProtKB">
        <authorList>
            <consortium name="Ensembl"/>
        </authorList>
    </citation>
    <scope>IDENTIFICATION</scope>
</reference>
<dbReference type="PANTHER" id="PTHR22599">
    <property type="entry name" value="MPS ONE BINDER KINASE ACTIVATOR-LIKE MOB"/>
    <property type="match status" value="1"/>
</dbReference>
<evidence type="ECO:0000256" key="1">
    <source>
        <dbReference type="PIRSR" id="PIRSR605301-1"/>
    </source>
</evidence>
<dbReference type="STRING" id="144197.ENSSPAP00000013220"/>
<dbReference type="AlphaFoldDB" id="A0A3B4ZY14"/>
<name>A0A3B4ZY14_9TELE</name>
<dbReference type="Ensembl" id="ENSSPAT00000013443.1">
    <property type="protein sequence ID" value="ENSSPAP00000013220.1"/>
    <property type="gene ID" value="ENSSPAG00000010020.1"/>
</dbReference>
<accession>A0A3B4ZY14</accession>
<keyword evidence="1" id="KW-0862">Zinc</keyword>
<sequence>KSAELEADVNTHPSPRPQRHYSPSHRFPYTDEEIFSTKYSKEFPNSFESLVKKICRYLFHMLTHLYWGHLNTLYAHFIETCIIDDPSDKNSPKICHKFLSILASNTAGSLFEL</sequence>
<dbReference type="InterPro" id="IPR005301">
    <property type="entry name" value="MOB_kinase_act_fam"/>
</dbReference>
<keyword evidence="1" id="KW-0479">Metal-binding</keyword>
<protein>
    <submittedName>
        <fullName evidence="3">Uncharacterized protein</fullName>
    </submittedName>
</protein>
<feature type="binding site" evidence="1">
    <location>
        <position position="69"/>
    </location>
    <ligand>
        <name>Zn(2+)</name>
        <dbReference type="ChEBI" id="CHEBI:29105"/>
    </ligand>
</feature>
<feature type="region of interest" description="Disordered" evidence="2">
    <location>
        <begin position="1"/>
        <end position="25"/>
    </location>
</feature>
<evidence type="ECO:0000313" key="3">
    <source>
        <dbReference type="Ensembl" id="ENSSPAP00000013220.1"/>
    </source>
</evidence>
<dbReference type="SUPFAM" id="SSF101152">
    <property type="entry name" value="Mob1/phocein"/>
    <property type="match status" value="1"/>
</dbReference>
<dbReference type="InterPro" id="IPR036703">
    <property type="entry name" value="MOB_kinase_act_sf"/>
</dbReference>
<organism evidence="3">
    <name type="scientific">Stegastes partitus</name>
    <name type="common">bicolor damselfish</name>
    <dbReference type="NCBI Taxonomy" id="144197"/>
    <lineage>
        <taxon>Eukaryota</taxon>
        <taxon>Metazoa</taxon>
        <taxon>Chordata</taxon>
        <taxon>Craniata</taxon>
        <taxon>Vertebrata</taxon>
        <taxon>Euteleostomi</taxon>
        <taxon>Actinopterygii</taxon>
        <taxon>Neopterygii</taxon>
        <taxon>Teleostei</taxon>
        <taxon>Neoteleostei</taxon>
        <taxon>Acanthomorphata</taxon>
        <taxon>Ovalentaria</taxon>
        <taxon>Pomacentridae</taxon>
        <taxon>Stegastes</taxon>
    </lineage>
</organism>